<evidence type="ECO:0000313" key="1">
    <source>
        <dbReference type="EMBL" id="GAA3031572.1"/>
    </source>
</evidence>
<sequence length="95" mass="10661">MQRVMQRGGEVRVGLMGHALLLELLLDLLDVLQRLLHALRDLLARLLTRLLDGLLDDLSDLGLGTAELLAVLLPELLYGLGTGHDRHECSIRWHH</sequence>
<organism evidence="1 2">
    <name type="scientific">Streptomyces glomeratus</name>
    <dbReference type="NCBI Taxonomy" id="284452"/>
    <lineage>
        <taxon>Bacteria</taxon>
        <taxon>Bacillati</taxon>
        <taxon>Actinomycetota</taxon>
        <taxon>Actinomycetes</taxon>
        <taxon>Kitasatosporales</taxon>
        <taxon>Streptomycetaceae</taxon>
        <taxon>Streptomyces</taxon>
    </lineage>
</organism>
<gene>
    <name evidence="1" type="ORF">GCM10010448_11950</name>
</gene>
<reference evidence="2" key="1">
    <citation type="journal article" date="2019" name="Int. J. Syst. Evol. Microbiol.">
        <title>The Global Catalogue of Microorganisms (GCM) 10K type strain sequencing project: providing services to taxonomists for standard genome sequencing and annotation.</title>
        <authorList>
            <consortium name="The Broad Institute Genomics Platform"/>
            <consortium name="The Broad Institute Genome Sequencing Center for Infectious Disease"/>
            <person name="Wu L."/>
            <person name="Ma J."/>
        </authorList>
    </citation>
    <scope>NUCLEOTIDE SEQUENCE [LARGE SCALE GENOMIC DNA]</scope>
    <source>
        <strain evidence="2">JCM 9091</strain>
    </source>
</reference>
<evidence type="ECO:0008006" key="3">
    <source>
        <dbReference type="Google" id="ProtNLM"/>
    </source>
</evidence>
<name>A0ABP6L3F0_9ACTN</name>
<dbReference type="EMBL" id="BAAAUF010000010">
    <property type="protein sequence ID" value="GAA3031572.1"/>
    <property type="molecule type" value="Genomic_DNA"/>
</dbReference>
<comment type="caution">
    <text evidence="1">The sequence shown here is derived from an EMBL/GenBank/DDBJ whole genome shotgun (WGS) entry which is preliminary data.</text>
</comment>
<evidence type="ECO:0000313" key="2">
    <source>
        <dbReference type="Proteomes" id="UP001501532"/>
    </source>
</evidence>
<keyword evidence="2" id="KW-1185">Reference proteome</keyword>
<proteinExistence type="predicted"/>
<protein>
    <recommendedName>
        <fullName evidence="3">Secreted protein</fullName>
    </recommendedName>
</protein>
<dbReference type="Proteomes" id="UP001501532">
    <property type="component" value="Unassembled WGS sequence"/>
</dbReference>
<accession>A0ABP6L3F0</accession>